<accession>A0A4Z2JDA2</accession>
<sequence length="60" mass="6602">MDTFSSIALGVGNSSSLERKSRDTQHYNSSLTSLVLPACIKPSAADELWQRARLFRSCQA</sequence>
<proteinExistence type="predicted"/>
<evidence type="ECO:0000313" key="2">
    <source>
        <dbReference type="Proteomes" id="UP000314294"/>
    </source>
</evidence>
<reference evidence="1 2" key="1">
    <citation type="submission" date="2019-03" db="EMBL/GenBank/DDBJ databases">
        <title>First draft genome of Liparis tanakae, snailfish: a comprehensive survey of snailfish specific genes.</title>
        <authorList>
            <person name="Kim W."/>
            <person name="Song I."/>
            <person name="Jeong J.-H."/>
            <person name="Kim D."/>
            <person name="Kim S."/>
            <person name="Ryu S."/>
            <person name="Song J.Y."/>
            <person name="Lee S.K."/>
        </authorList>
    </citation>
    <scope>NUCLEOTIDE SEQUENCE [LARGE SCALE GENOMIC DNA]</scope>
    <source>
        <tissue evidence="1">Muscle</tissue>
    </source>
</reference>
<evidence type="ECO:0000313" key="1">
    <source>
        <dbReference type="EMBL" id="TNN87957.1"/>
    </source>
</evidence>
<keyword evidence="2" id="KW-1185">Reference proteome</keyword>
<comment type="caution">
    <text evidence="1">The sequence shown here is derived from an EMBL/GenBank/DDBJ whole genome shotgun (WGS) entry which is preliminary data.</text>
</comment>
<dbReference type="AlphaFoldDB" id="A0A4Z2JDA2"/>
<gene>
    <name evidence="1" type="ORF">EYF80_001921</name>
</gene>
<dbReference type="Proteomes" id="UP000314294">
    <property type="component" value="Unassembled WGS sequence"/>
</dbReference>
<protein>
    <submittedName>
        <fullName evidence="1">Uncharacterized protein</fullName>
    </submittedName>
</protein>
<name>A0A4Z2JDA2_9TELE</name>
<dbReference type="EMBL" id="SRLO01000008">
    <property type="protein sequence ID" value="TNN87957.1"/>
    <property type="molecule type" value="Genomic_DNA"/>
</dbReference>
<organism evidence="1 2">
    <name type="scientific">Liparis tanakae</name>
    <name type="common">Tanaka's snailfish</name>
    <dbReference type="NCBI Taxonomy" id="230148"/>
    <lineage>
        <taxon>Eukaryota</taxon>
        <taxon>Metazoa</taxon>
        <taxon>Chordata</taxon>
        <taxon>Craniata</taxon>
        <taxon>Vertebrata</taxon>
        <taxon>Euteleostomi</taxon>
        <taxon>Actinopterygii</taxon>
        <taxon>Neopterygii</taxon>
        <taxon>Teleostei</taxon>
        <taxon>Neoteleostei</taxon>
        <taxon>Acanthomorphata</taxon>
        <taxon>Eupercaria</taxon>
        <taxon>Perciformes</taxon>
        <taxon>Cottioidei</taxon>
        <taxon>Cottales</taxon>
        <taxon>Liparidae</taxon>
        <taxon>Liparis</taxon>
    </lineage>
</organism>